<organism evidence="1 2">
    <name type="scientific">Salarchaeum japonicum</name>
    <dbReference type="NCBI Taxonomy" id="555573"/>
    <lineage>
        <taxon>Archaea</taxon>
        <taxon>Methanobacteriati</taxon>
        <taxon>Methanobacteriota</taxon>
        <taxon>Stenosarchaea group</taxon>
        <taxon>Halobacteria</taxon>
        <taxon>Halobacteriales</taxon>
        <taxon>Halobacteriaceae</taxon>
    </lineage>
</organism>
<dbReference type="Proteomes" id="UP001500194">
    <property type="component" value="Unassembled WGS sequence"/>
</dbReference>
<evidence type="ECO:0000313" key="2">
    <source>
        <dbReference type="Proteomes" id="UP001500194"/>
    </source>
</evidence>
<evidence type="ECO:0000313" key="1">
    <source>
        <dbReference type="EMBL" id="GAA0651011.1"/>
    </source>
</evidence>
<dbReference type="AlphaFoldDB" id="A0AAV3T0J7"/>
<dbReference type="InterPro" id="IPR006311">
    <property type="entry name" value="TAT_signal"/>
</dbReference>
<dbReference type="EMBL" id="BAAADU010000002">
    <property type="protein sequence ID" value="GAA0651011.1"/>
    <property type="molecule type" value="Genomic_DNA"/>
</dbReference>
<reference evidence="1 2" key="1">
    <citation type="journal article" date="2019" name="Int. J. Syst. Evol. Microbiol.">
        <title>The Global Catalogue of Microorganisms (GCM) 10K type strain sequencing project: providing services to taxonomists for standard genome sequencing and annotation.</title>
        <authorList>
            <consortium name="The Broad Institute Genomics Platform"/>
            <consortium name="The Broad Institute Genome Sequencing Center for Infectious Disease"/>
            <person name="Wu L."/>
            <person name="Ma J."/>
        </authorList>
    </citation>
    <scope>NUCLEOTIDE SEQUENCE [LARGE SCALE GENOMIC DNA]</scope>
    <source>
        <strain evidence="1 2">JCM 16327</strain>
    </source>
</reference>
<name>A0AAV3T0J7_9EURY</name>
<comment type="caution">
    <text evidence="1">The sequence shown here is derived from an EMBL/GenBank/DDBJ whole genome shotgun (WGS) entry which is preliminary data.</text>
</comment>
<dbReference type="PROSITE" id="PS51257">
    <property type="entry name" value="PROKAR_LIPOPROTEIN"/>
    <property type="match status" value="1"/>
</dbReference>
<keyword evidence="2" id="KW-1185">Reference proteome</keyword>
<dbReference type="RefSeq" id="WP_227261065.1">
    <property type="nucleotide sequence ID" value="NZ_BAAADU010000002.1"/>
</dbReference>
<accession>A0AAV3T0J7</accession>
<proteinExistence type="predicted"/>
<dbReference type="PROSITE" id="PS51318">
    <property type="entry name" value="TAT"/>
    <property type="match status" value="1"/>
</dbReference>
<protein>
    <submittedName>
        <fullName evidence="1">Uncharacterized protein</fullName>
    </submittedName>
</protein>
<sequence>MRLPTRRALLTALGAGAAGALAGCQTATDSREPPVGSLGFKNRHRLPHTLGVELTDTAGSDQGRQPVESTVSLRPGEAVFVPSVFTEETTYTLSFTVDGDPPEREDARTMAFEPYGKDDSWVSLVVEDTGAFSWYDVSTRADGGYDL</sequence>
<gene>
    <name evidence="1" type="ORF">GCM10009019_12400</name>
</gene>
<dbReference type="GeneID" id="68574091"/>